<proteinExistence type="predicted"/>
<dbReference type="OrthoDB" id="4696350at2"/>
<keyword evidence="1" id="KW-0436">Ligase</keyword>
<keyword evidence="2" id="KW-1185">Reference proteome</keyword>
<dbReference type="KEGG" id="mauu:NCTC10437_01437"/>
<dbReference type="RefSeq" id="WP_048630323.1">
    <property type="nucleotide sequence ID" value="NZ_CVQQ01000001.1"/>
</dbReference>
<reference evidence="1 2" key="1">
    <citation type="submission" date="2018-12" db="EMBL/GenBank/DDBJ databases">
        <authorList>
            <consortium name="Pathogen Informatics"/>
        </authorList>
    </citation>
    <scope>NUCLEOTIDE SEQUENCE [LARGE SCALE GENOMIC DNA]</scope>
    <source>
        <strain evidence="1 2">NCTC10437</strain>
    </source>
</reference>
<dbReference type="STRING" id="1791.GCA_001049355_00390"/>
<protein>
    <submittedName>
        <fullName evidence="1">Cullin, a subunit of E3 ubiquitin ligase</fullName>
    </submittedName>
</protein>
<dbReference type="AlphaFoldDB" id="A0A3S4RU02"/>
<accession>A0A3S4RU02</accession>
<dbReference type="EMBL" id="LR134356">
    <property type="protein sequence ID" value="VEG52390.1"/>
    <property type="molecule type" value="Genomic_DNA"/>
</dbReference>
<sequence>MGTVILGTEAIAAGHLTPGQLRYGYRRVYPNVYVPRDFELSPIDSAVAAWLWSGRRAIITGRAAAALHGARWISEKVPIELAYDCKRPPVGIIARNDRIGDDEVIKIGSVLVASVPRTAFDLGRYLPLDRAVAHLDALANATGLTADRVRPLMDRYRGARGMKTLRAAVELMDGGAQSPRETWLRLWLVKNGLPRPRTQIPVLNDRGIPFAYLDMGWEDVRIAVEYDGAHHQTDRAQYIWDEQRLRLVRARDWLHIKVINEDDPREIIARVKRAWVLRESASSVADLAS</sequence>
<gene>
    <name evidence="1" type="ORF">NCTC10437_01437</name>
</gene>
<name>A0A3S4RU02_MYCAU</name>
<evidence type="ECO:0000313" key="2">
    <source>
        <dbReference type="Proteomes" id="UP000279306"/>
    </source>
</evidence>
<evidence type="ECO:0000313" key="1">
    <source>
        <dbReference type="EMBL" id="VEG52390.1"/>
    </source>
</evidence>
<dbReference type="GO" id="GO:0016874">
    <property type="term" value="F:ligase activity"/>
    <property type="evidence" value="ECO:0007669"/>
    <property type="project" value="UniProtKB-KW"/>
</dbReference>
<dbReference type="Proteomes" id="UP000279306">
    <property type="component" value="Chromosome"/>
</dbReference>
<organism evidence="1 2">
    <name type="scientific">Mycolicibacterium aurum</name>
    <name type="common">Mycobacterium aurum</name>
    <dbReference type="NCBI Taxonomy" id="1791"/>
    <lineage>
        <taxon>Bacteria</taxon>
        <taxon>Bacillati</taxon>
        <taxon>Actinomycetota</taxon>
        <taxon>Actinomycetes</taxon>
        <taxon>Mycobacteriales</taxon>
        <taxon>Mycobacteriaceae</taxon>
        <taxon>Mycolicibacterium</taxon>
    </lineage>
</organism>